<dbReference type="KEGG" id="vde:111253438"/>
<evidence type="ECO:0000256" key="12">
    <source>
        <dbReference type="PROSITE-ProRule" id="PRU00175"/>
    </source>
</evidence>
<accession>A0A7M7KLG9</accession>
<feature type="compositionally biased region" description="Polar residues" evidence="13">
    <location>
        <begin position="558"/>
        <end position="569"/>
    </location>
</feature>
<dbReference type="GO" id="GO:0061630">
    <property type="term" value="F:ubiquitin protein ligase activity"/>
    <property type="evidence" value="ECO:0007669"/>
    <property type="project" value="UniProtKB-EC"/>
</dbReference>
<evidence type="ECO:0000256" key="9">
    <source>
        <dbReference type="ARBA" id="ARBA00022771"/>
    </source>
</evidence>
<name>A0A7M7KLG9_VARDE</name>
<evidence type="ECO:0000256" key="6">
    <source>
        <dbReference type="ARBA" id="ARBA00022553"/>
    </source>
</evidence>
<feature type="compositionally biased region" description="Gly residues" evidence="13">
    <location>
        <begin position="21"/>
        <end position="31"/>
    </location>
</feature>
<comment type="subcellular location">
    <subcellularLocation>
        <location evidence="2">Cytoplasm</location>
    </subcellularLocation>
</comment>
<feature type="compositionally biased region" description="Polar residues" evidence="13">
    <location>
        <begin position="714"/>
        <end position="729"/>
    </location>
</feature>
<evidence type="ECO:0000256" key="13">
    <source>
        <dbReference type="SAM" id="MobiDB-lite"/>
    </source>
</evidence>
<feature type="region of interest" description="Disordered" evidence="13">
    <location>
        <begin position="768"/>
        <end position="802"/>
    </location>
</feature>
<feature type="region of interest" description="Disordered" evidence="13">
    <location>
        <begin position="593"/>
        <end position="630"/>
    </location>
</feature>
<keyword evidence="5" id="KW-0963">Cytoplasm</keyword>
<dbReference type="GO" id="GO:0005737">
    <property type="term" value="C:cytoplasm"/>
    <property type="evidence" value="ECO:0007669"/>
    <property type="project" value="UniProtKB-SubCell"/>
</dbReference>
<dbReference type="CDD" id="cd16615">
    <property type="entry name" value="RING-HC_ZNF598"/>
    <property type="match status" value="1"/>
</dbReference>
<feature type="compositionally biased region" description="Basic and acidic residues" evidence="13">
    <location>
        <begin position="420"/>
        <end position="435"/>
    </location>
</feature>
<organism evidence="15 16">
    <name type="scientific">Varroa destructor</name>
    <name type="common">Honeybee mite</name>
    <dbReference type="NCBI Taxonomy" id="109461"/>
    <lineage>
        <taxon>Eukaryota</taxon>
        <taxon>Metazoa</taxon>
        <taxon>Ecdysozoa</taxon>
        <taxon>Arthropoda</taxon>
        <taxon>Chelicerata</taxon>
        <taxon>Arachnida</taxon>
        <taxon>Acari</taxon>
        <taxon>Parasitiformes</taxon>
        <taxon>Mesostigmata</taxon>
        <taxon>Gamasina</taxon>
        <taxon>Dermanyssoidea</taxon>
        <taxon>Varroidae</taxon>
        <taxon>Varroa</taxon>
    </lineage>
</organism>
<feature type="compositionally biased region" description="Basic and acidic residues" evidence="13">
    <location>
        <begin position="730"/>
        <end position="749"/>
    </location>
</feature>
<dbReference type="PROSITE" id="PS00028">
    <property type="entry name" value="ZINC_FINGER_C2H2_1"/>
    <property type="match status" value="1"/>
</dbReference>
<dbReference type="InterPro" id="IPR013087">
    <property type="entry name" value="Znf_C2H2_type"/>
</dbReference>
<feature type="compositionally biased region" description="Polar residues" evidence="13">
    <location>
        <begin position="680"/>
        <end position="698"/>
    </location>
</feature>
<dbReference type="InterPro" id="IPR057634">
    <property type="entry name" value="PAH_ZNF598/HEL2"/>
</dbReference>
<evidence type="ECO:0000256" key="11">
    <source>
        <dbReference type="ARBA" id="ARBA00035113"/>
    </source>
</evidence>
<dbReference type="PANTHER" id="PTHR22938">
    <property type="entry name" value="ZINC FINGER PROTEIN 598"/>
    <property type="match status" value="1"/>
</dbReference>
<dbReference type="RefSeq" id="XP_022668539.1">
    <property type="nucleotide sequence ID" value="XM_022812804.1"/>
</dbReference>
<dbReference type="EnsemblMetazoa" id="XM_022812804">
    <property type="protein sequence ID" value="XP_022668539"/>
    <property type="gene ID" value="LOC111253438"/>
</dbReference>
<sequence length="968" mass="107019">MQTSSGQRPRNGGRTSDRPRGFGGGGVNRGEGGGRGENGGRDEVTYSRFEGTIGRGFRNEGAHSRAGGSGGCGGEKGDRRRLSPSSRQQGAPGEGRGPPRMKTLPIVDTGGENTTSAVNECVVCCREILVYAVGSCDHSVCYVCSTRLRVLCKTQECPVCRATVEEVYFVKENTPFGELKEKTFNLKQKQFSIFFQDDEVQLKYEELLRHKCKECERRALIAARSGERPSALEVFPTFDDLTDHVLKEHRRHFCALCVEHLNLFTFERQAYSKNDLRRHMIEGDLDDKSHKGHPRCDFCKEHFLDKDELYRHLKVEHFTCFICNASSSISRVFQYYAFYDDLRQHFKRSHYFCEQGECATARFVAFASELEHKAHCATAHTDHLSREEQRAARSMNLDFGTLPHDRELIGADGRSGGRRGPREGGRRDDRRRREGSPNGNGVPYPGRTMTDEWGSEVPVMDMSSTTDFPSLEGAPASINRPLVPTPQYGRKMTVLQSVEEFPSLGPPTEAETPLTVPIRRATPNFKNAIGAISNSSSLTSVLASSSANRQPNRAVHSASPTIQKTSTPLGGSGTSRQHGRPAVRVGGDLFPSLPEPVPNNTFGNVLKPLPTKKTNSGRPQAMPQSGKNENGLALAGRLTGVNTGWAAVAAGGVTISQKLNSSDNSGNENNKKNRKKGDSTKSGASSEMNGNANQSTSVQQHLVDLRTILPSFSEIENNNQKSVKTNNRQTEPERKQELTPQKRELKGGENLDGFDLNVCGASWGSTAITNKQSEAEKAPRPPTQPRGLRKDEDFPTLGPAQAKDATTTGIRYMKPKYKGLKPGEAVADMKRLEGAFIQPPFYSKRNTEFMGMLKLLLDGNPEQVFEYRILLGNFRSDVITAEEFVQHCLELFPDPAEFVKIFPDLVCLLPNINKQNQLVPIYDQLRIRFGGPCGSSKKGDKSPEPWVRCSECGQITTPEDIQPHLRAH</sequence>
<dbReference type="Pfam" id="PF23202">
    <property type="entry name" value="PAH_ZNF598"/>
    <property type="match status" value="1"/>
</dbReference>
<dbReference type="GO" id="GO:0008270">
    <property type="term" value="F:zinc ion binding"/>
    <property type="evidence" value="ECO:0007669"/>
    <property type="project" value="UniProtKB-KW"/>
</dbReference>
<evidence type="ECO:0000259" key="14">
    <source>
        <dbReference type="PROSITE" id="PS50089"/>
    </source>
</evidence>
<dbReference type="InParanoid" id="A0A7M7KLG9"/>
<dbReference type="Pfam" id="PF25447">
    <property type="entry name" value="RING_ZNF598"/>
    <property type="match status" value="1"/>
</dbReference>
<feature type="domain" description="RING-type" evidence="14">
    <location>
        <begin position="121"/>
        <end position="161"/>
    </location>
</feature>
<feature type="region of interest" description="Disordered" evidence="13">
    <location>
        <begin position="403"/>
        <end position="452"/>
    </location>
</feature>
<comment type="pathway">
    <text evidence="3">Protein modification; protein ubiquitination.</text>
</comment>
<evidence type="ECO:0000256" key="3">
    <source>
        <dbReference type="ARBA" id="ARBA00004906"/>
    </source>
</evidence>
<evidence type="ECO:0000256" key="10">
    <source>
        <dbReference type="ARBA" id="ARBA00022833"/>
    </source>
</evidence>
<keyword evidence="7" id="KW-0808">Transferase</keyword>
<protein>
    <recommendedName>
        <fullName evidence="4">RING-type E3 ubiquitin transferase</fullName>
        <ecNumber evidence="4">2.3.2.27</ecNumber>
    </recommendedName>
</protein>
<dbReference type="SMART" id="SM00355">
    <property type="entry name" value="ZnF_C2H2"/>
    <property type="match status" value="5"/>
</dbReference>
<dbReference type="GO" id="GO:0043022">
    <property type="term" value="F:ribosome binding"/>
    <property type="evidence" value="ECO:0007669"/>
    <property type="project" value="TreeGrafter"/>
</dbReference>
<feature type="compositionally biased region" description="Polar residues" evidence="13">
    <location>
        <begin position="612"/>
        <end position="628"/>
    </location>
</feature>
<evidence type="ECO:0000256" key="8">
    <source>
        <dbReference type="ARBA" id="ARBA00022723"/>
    </source>
</evidence>
<dbReference type="PROSITE" id="PS50089">
    <property type="entry name" value="ZF_RING_2"/>
    <property type="match status" value="1"/>
</dbReference>
<dbReference type="InterPro" id="IPR041888">
    <property type="entry name" value="RING-HC_ZNF598/HEL2"/>
</dbReference>
<evidence type="ECO:0000256" key="2">
    <source>
        <dbReference type="ARBA" id="ARBA00004496"/>
    </source>
</evidence>
<dbReference type="GO" id="GO:0072344">
    <property type="term" value="P:rescue of stalled ribosome"/>
    <property type="evidence" value="ECO:0007669"/>
    <property type="project" value="InterPro"/>
</dbReference>
<dbReference type="GO" id="GO:0016567">
    <property type="term" value="P:protein ubiquitination"/>
    <property type="evidence" value="ECO:0007669"/>
    <property type="project" value="TreeGrafter"/>
</dbReference>
<dbReference type="RefSeq" id="XP_022668540.1">
    <property type="nucleotide sequence ID" value="XM_022812805.1"/>
</dbReference>
<feature type="region of interest" description="Disordered" evidence="13">
    <location>
        <begin position="544"/>
        <end position="580"/>
    </location>
</feature>
<feature type="compositionally biased region" description="Basic and acidic residues" evidence="13">
    <location>
        <begin position="32"/>
        <end position="45"/>
    </location>
</feature>
<keyword evidence="9 12" id="KW-0863">Zinc-finger</keyword>
<dbReference type="PANTHER" id="PTHR22938:SF0">
    <property type="entry name" value="E3 UBIQUITIN-PROTEIN LIGASE ZNF598"/>
    <property type="match status" value="1"/>
</dbReference>
<feature type="region of interest" description="Disordered" evidence="13">
    <location>
        <begin position="657"/>
        <end position="698"/>
    </location>
</feature>
<dbReference type="InterPro" id="IPR056437">
    <property type="entry name" value="Znf-C2H2_ZNF598/HEL2"/>
</dbReference>
<comment type="catalytic activity">
    <reaction evidence="1">
        <text>S-ubiquitinyl-[E2 ubiquitin-conjugating enzyme]-L-cysteine + [acceptor protein]-L-lysine = [E2 ubiquitin-conjugating enzyme]-L-cysteine + N(6)-ubiquitinyl-[acceptor protein]-L-lysine.</text>
        <dbReference type="EC" id="2.3.2.27"/>
    </reaction>
</comment>
<reference evidence="15" key="1">
    <citation type="submission" date="2021-01" db="UniProtKB">
        <authorList>
            <consortium name="EnsemblMetazoa"/>
        </authorList>
    </citation>
    <scope>IDENTIFICATION</scope>
</reference>
<evidence type="ECO:0000256" key="7">
    <source>
        <dbReference type="ARBA" id="ARBA00022679"/>
    </source>
</evidence>
<evidence type="ECO:0000313" key="15">
    <source>
        <dbReference type="EnsemblMetazoa" id="XP_022668539"/>
    </source>
</evidence>
<dbReference type="GeneID" id="111253438"/>
<keyword evidence="10" id="KW-0862">Zinc</keyword>
<evidence type="ECO:0000313" key="16">
    <source>
        <dbReference type="Proteomes" id="UP000594260"/>
    </source>
</evidence>
<dbReference type="AlphaFoldDB" id="A0A7M7KLG9"/>
<dbReference type="InterPro" id="IPR013083">
    <property type="entry name" value="Znf_RING/FYVE/PHD"/>
</dbReference>
<dbReference type="Pfam" id="PF23230">
    <property type="entry name" value="zf-C2H2_13"/>
    <property type="match status" value="1"/>
</dbReference>
<dbReference type="EC" id="2.3.2.27" evidence="4"/>
<dbReference type="OrthoDB" id="3838338at2759"/>
<comment type="similarity">
    <text evidence="11">Belongs to the ZNF598/HEL2 family.</text>
</comment>
<dbReference type="InterPro" id="IPR044288">
    <property type="entry name" value="ZNF598/HEL2"/>
</dbReference>
<dbReference type="Proteomes" id="UP000594260">
    <property type="component" value="Unplaced"/>
</dbReference>
<keyword evidence="6" id="KW-0597">Phosphoprotein</keyword>
<evidence type="ECO:0000256" key="4">
    <source>
        <dbReference type="ARBA" id="ARBA00012483"/>
    </source>
</evidence>
<evidence type="ECO:0000256" key="5">
    <source>
        <dbReference type="ARBA" id="ARBA00022490"/>
    </source>
</evidence>
<evidence type="ECO:0000256" key="1">
    <source>
        <dbReference type="ARBA" id="ARBA00000900"/>
    </source>
</evidence>
<dbReference type="Gene3D" id="3.30.40.10">
    <property type="entry name" value="Zinc/RING finger domain, C3HC4 (zinc finger)"/>
    <property type="match status" value="1"/>
</dbReference>
<dbReference type="EnsemblMetazoa" id="XM_022812805">
    <property type="protein sequence ID" value="XP_022668540"/>
    <property type="gene ID" value="LOC111253438"/>
</dbReference>
<dbReference type="FunCoup" id="A0A7M7KLG9">
    <property type="interactions" value="257"/>
</dbReference>
<keyword evidence="16" id="KW-1185">Reference proteome</keyword>
<dbReference type="InterPro" id="IPR001841">
    <property type="entry name" value="Znf_RING"/>
</dbReference>
<feature type="compositionally biased region" description="Low complexity" evidence="13">
    <location>
        <begin position="657"/>
        <end position="668"/>
    </location>
</feature>
<feature type="region of interest" description="Disordered" evidence="13">
    <location>
        <begin position="1"/>
        <end position="103"/>
    </location>
</feature>
<keyword evidence="8" id="KW-0479">Metal-binding</keyword>
<proteinExistence type="inferred from homology"/>
<feature type="region of interest" description="Disordered" evidence="13">
    <location>
        <begin position="713"/>
        <end position="751"/>
    </location>
</feature>
<dbReference type="SUPFAM" id="SSF57850">
    <property type="entry name" value="RING/U-box"/>
    <property type="match status" value="1"/>
</dbReference>